<dbReference type="AlphaFoldDB" id="A0A7M1SR36"/>
<dbReference type="RefSeq" id="WP_193496087.1">
    <property type="nucleotide sequence ID" value="NZ_CP063169.1"/>
</dbReference>
<reference evidence="1 2" key="1">
    <citation type="submission" date="2020-10" db="EMBL/GenBank/DDBJ databases">
        <title>Haloactinobacterium sp. RN3S43, a bacterium isolated from saline soil.</title>
        <authorList>
            <person name="Sun J.-Q."/>
        </authorList>
    </citation>
    <scope>NUCLEOTIDE SEQUENCE [LARGE SCALE GENOMIC DNA]</scope>
    <source>
        <strain evidence="1 2">RN3S43</strain>
    </source>
</reference>
<organism evidence="1 2">
    <name type="scientific">Ruania alkalisoli</name>
    <dbReference type="NCBI Taxonomy" id="2779775"/>
    <lineage>
        <taxon>Bacteria</taxon>
        <taxon>Bacillati</taxon>
        <taxon>Actinomycetota</taxon>
        <taxon>Actinomycetes</taxon>
        <taxon>Micrococcales</taxon>
        <taxon>Ruaniaceae</taxon>
        <taxon>Ruania</taxon>
    </lineage>
</organism>
<gene>
    <name evidence="1" type="ORF">IM660_13035</name>
</gene>
<name>A0A7M1SR36_9MICO</name>
<keyword evidence="2" id="KW-1185">Reference proteome</keyword>
<dbReference type="EMBL" id="CP063169">
    <property type="protein sequence ID" value="QOR69597.1"/>
    <property type="molecule type" value="Genomic_DNA"/>
</dbReference>
<sequence length="102" mass="10510">MSPIAIYDTGANSEGFGALTRGALQLQGGCVVYQTDSETLVPVYPDGTEWDADGERVLLADGSMHAIGDEIELAGGQVASLSGSTSIPAGCPSDLEYYIVVP</sequence>
<evidence type="ECO:0000313" key="1">
    <source>
        <dbReference type="EMBL" id="QOR69597.1"/>
    </source>
</evidence>
<protein>
    <submittedName>
        <fullName evidence="1">Uncharacterized protein</fullName>
    </submittedName>
</protein>
<dbReference type="KEGG" id="halt:IM660_13035"/>
<dbReference type="Proteomes" id="UP000593758">
    <property type="component" value="Chromosome"/>
</dbReference>
<accession>A0A7M1SR36</accession>
<proteinExistence type="predicted"/>
<evidence type="ECO:0000313" key="2">
    <source>
        <dbReference type="Proteomes" id="UP000593758"/>
    </source>
</evidence>